<feature type="compositionally biased region" description="Pro residues" evidence="2">
    <location>
        <begin position="178"/>
        <end position="197"/>
    </location>
</feature>
<feature type="repeat" description="TPR" evidence="1">
    <location>
        <begin position="742"/>
        <end position="775"/>
    </location>
</feature>
<dbReference type="HOGENOM" id="CLU_004821_0_0_5"/>
<dbReference type="Proteomes" id="UP000005258">
    <property type="component" value="Chromosome"/>
</dbReference>
<dbReference type="KEGG" id="tmo:TMO_1107"/>
<dbReference type="STRING" id="1110502.TMO_1107"/>
<dbReference type="PATRIC" id="fig|1110502.3.peg.1142"/>
<evidence type="ECO:0000256" key="3">
    <source>
        <dbReference type="SAM" id="SignalP"/>
    </source>
</evidence>
<evidence type="ECO:0000256" key="2">
    <source>
        <dbReference type="SAM" id="MobiDB-lite"/>
    </source>
</evidence>
<dbReference type="InterPro" id="IPR019734">
    <property type="entry name" value="TPR_rpt"/>
</dbReference>
<feature type="signal peptide" evidence="3">
    <location>
        <begin position="1"/>
        <end position="35"/>
    </location>
</feature>
<evidence type="ECO:0000256" key="1">
    <source>
        <dbReference type="PROSITE-ProRule" id="PRU00339"/>
    </source>
</evidence>
<dbReference type="RefSeq" id="WP_014744625.1">
    <property type="nucleotide sequence ID" value="NC_017956.1"/>
</dbReference>
<gene>
    <name evidence="4" type="ordered locus">TMO_1107</name>
</gene>
<dbReference type="eggNOG" id="COG0457">
    <property type="taxonomic scope" value="Bacteria"/>
</dbReference>
<feature type="chain" id="PRO_5003680152" evidence="3">
    <location>
        <begin position="36"/>
        <end position="1054"/>
    </location>
</feature>
<protein>
    <submittedName>
        <fullName evidence="4">Uncharacterized protein</fullName>
    </submittedName>
</protein>
<proteinExistence type="predicted"/>
<feature type="region of interest" description="Disordered" evidence="2">
    <location>
        <begin position="173"/>
        <end position="246"/>
    </location>
</feature>
<keyword evidence="1" id="KW-0802">TPR repeat</keyword>
<feature type="compositionally biased region" description="Low complexity" evidence="2">
    <location>
        <begin position="230"/>
        <end position="241"/>
    </location>
</feature>
<reference evidence="4 5" key="1">
    <citation type="journal article" date="2012" name="J. Am. Chem. Soc.">
        <title>Bacterial biosynthesis and maturation of the didemnin anti-cancer agents.</title>
        <authorList>
            <person name="Xu Y."/>
            <person name="Kersten R.D."/>
            <person name="Nam S.J."/>
            <person name="Lu L."/>
            <person name="Al-Suwailem A.M."/>
            <person name="Zheng H."/>
            <person name="Fenical W."/>
            <person name="Dorrestein P.C."/>
            <person name="Moore B.S."/>
            <person name="Qian P.Y."/>
        </authorList>
    </citation>
    <scope>NUCLEOTIDE SEQUENCE [LARGE SCALE GENOMIC DNA]</scope>
    <source>
        <strain evidence="4 5">KA081020-065</strain>
    </source>
</reference>
<name>I3TJK8_TISMK</name>
<evidence type="ECO:0000313" key="5">
    <source>
        <dbReference type="Proteomes" id="UP000005258"/>
    </source>
</evidence>
<evidence type="ECO:0000313" key="4">
    <source>
        <dbReference type="EMBL" id="AFK52946.1"/>
    </source>
</evidence>
<dbReference type="SUPFAM" id="SSF48452">
    <property type="entry name" value="TPR-like"/>
    <property type="match status" value="1"/>
</dbReference>
<keyword evidence="3" id="KW-0732">Signal</keyword>
<dbReference type="PROSITE" id="PS50005">
    <property type="entry name" value="TPR"/>
    <property type="match status" value="1"/>
</dbReference>
<dbReference type="AlphaFoldDB" id="I3TJK8"/>
<keyword evidence="5" id="KW-1185">Reference proteome</keyword>
<dbReference type="InterPro" id="IPR011990">
    <property type="entry name" value="TPR-like_helical_dom_sf"/>
</dbReference>
<sequence length="1054" mass="111344">MRDLKGGCGPVTRLTVALAVAAGLCLPSMPPRAFAQQAPAAAAARPDGAAAQTLPSIRVRTGLHPTFGRIVFDWTGRVGYEVKVEGNALTIVFQEPVTIDVTDVPVRLGRYVAAAAVETGNGRTAAGFTVKADARIRHFYVGNRVVIDIYEPADAAARAAGREPIADIATLVGESPAPATPTPPTPAPAMPDGPVPPVQIQTAPGATPGGAGTSGTTPAAPAAPSPATPAPAGGLPGLLPGFQAGSGSTEASGVTIITTPADRGVVIDFDWGGNAPAAVVFEAYDAIWIAFDRPANVVTESLTGPSAGQIERVLVVDNPDRALVLRLDTRPGLRPHVRRDEGIWRVRLLEDAPLPNQPLTVAGGTTGGLVVDGSDGAAPLNVTDPVSGIHMILVPIRASSRGVVPARKFVPFELLETAQGVAIRPRPDTLPVASRRDGVEIGGGGGLPISAEALAPAALPPAPAAPVQEADTEAARLMTEMAIGGRDPFDFARWVRTPDLITETRQALQQAIVSVAPPLRTGPRLTLARFLLANGFAAEAAGVIETAIALEPGIADRVDVVALKGAAAYMQGHYDEAETAFNDPRFDQDPGYALWRAAVAAGRERHQQVGEYASGGVKVPADFPEALRVRMLVQIGQSALTSGRLEIGREILDNLSSMNLSPSDRAMTDYLSGLADKAAGNPEAAIQRWRAIADQGIDRKVSVLARLAQIQTEVETGAITASDGAAAIDKLRFDWRGDEIELHMLQLLGEMHEKAGNYHDALAAWKEAVTYYPDAPQSAALAKRMSDTFSWLFVDGGASKLAPLDALALFYDYRELTPVGERGDEMIRIMADKLAAVDLLDEASELLRHQVAFRLSGADKSRVGARLALIRLLDNDPAGARQALQDSVTADMTPALVEQRQRLEARALADLGEYPGAFAAIQGDDGAEARRLRAEFNWAQEKWGDAATAYRHVIEPVLNSPEARVDDVTAREALKTAVAAVLAGNDELRRELRQKLGQRMAGTTVAGAFRFVTDPIARPESADFRAALSQVGSYESFLAAYRQQVATQRLSTIN</sequence>
<organism evidence="4 5">
    <name type="scientific">Tistrella mobilis (strain KA081020-065)</name>
    <dbReference type="NCBI Taxonomy" id="1110502"/>
    <lineage>
        <taxon>Bacteria</taxon>
        <taxon>Pseudomonadati</taxon>
        <taxon>Pseudomonadota</taxon>
        <taxon>Alphaproteobacteria</taxon>
        <taxon>Geminicoccales</taxon>
        <taxon>Geminicoccaceae</taxon>
        <taxon>Tistrella</taxon>
    </lineage>
</organism>
<dbReference type="Gene3D" id="1.25.40.10">
    <property type="entry name" value="Tetratricopeptide repeat domain"/>
    <property type="match status" value="1"/>
</dbReference>
<dbReference type="EMBL" id="CP003236">
    <property type="protein sequence ID" value="AFK52946.1"/>
    <property type="molecule type" value="Genomic_DNA"/>
</dbReference>
<accession>I3TJK8</accession>